<evidence type="ECO:0000313" key="1">
    <source>
        <dbReference type="EMBL" id="KIM80009.1"/>
    </source>
</evidence>
<protein>
    <submittedName>
        <fullName evidence="1">Uncharacterized protein</fullName>
    </submittedName>
</protein>
<sequence>MINRPVIMRSLYIFACRRPCESLLSHRFVLFPLLSKLCIRIEGDVGGICPLAMCQDVEMNVRDMRCYIWVQASTSREALSFEC</sequence>
<organism evidence="1 2">
    <name type="scientific">Piloderma croceum (strain F 1598)</name>
    <dbReference type="NCBI Taxonomy" id="765440"/>
    <lineage>
        <taxon>Eukaryota</taxon>
        <taxon>Fungi</taxon>
        <taxon>Dikarya</taxon>
        <taxon>Basidiomycota</taxon>
        <taxon>Agaricomycotina</taxon>
        <taxon>Agaricomycetes</taxon>
        <taxon>Agaricomycetidae</taxon>
        <taxon>Atheliales</taxon>
        <taxon>Atheliaceae</taxon>
        <taxon>Piloderma</taxon>
    </lineage>
</organism>
<dbReference type="HOGENOM" id="CLU_2543382_0_0_1"/>
<reference evidence="2" key="2">
    <citation type="submission" date="2015-01" db="EMBL/GenBank/DDBJ databases">
        <title>Evolutionary Origins and Diversification of the Mycorrhizal Mutualists.</title>
        <authorList>
            <consortium name="DOE Joint Genome Institute"/>
            <consortium name="Mycorrhizal Genomics Consortium"/>
            <person name="Kohler A."/>
            <person name="Kuo A."/>
            <person name="Nagy L.G."/>
            <person name="Floudas D."/>
            <person name="Copeland A."/>
            <person name="Barry K.W."/>
            <person name="Cichocki N."/>
            <person name="Veneault-Fourrey C."/>
            <person name="LaButti K."/>
            <person name="Lindquist E.A."/>
            <person name="Lipzen A."/>
            <person name="Lundell T."/>
            <person name="Morin E."/>
            <person name="Murat C."/>
            <person name="Riley R."/>
            <person name="Ohm R."/>
            <person name="Sun H."/>
            <person name="Tunlid A."/>
            <person name="Henrissat B."/>
            <person name="Grigoriev I.V."/>
            <person name="Hibbett D.S."/>
            <person name="Martin F."/>
        </authorList>
    </citation>
    <scope>NUCLEOTIDE SEQUENCE [LARGE SCALE GENOMIC DNA]</scope>
    <source>
        <strain evidence="2">F 1598</strain>
    </source>
</reference>
<keyword evidence="2" id="KW-1185">Reference proteome</keyword>
<dbReference type="AlphaFoldDB" id="A0A0C3FJJ7"/>
<dbReference type="Proteomes" id="UP000054166">
    <property type="component" value="Unassembled WGS sequence"/>
</dbReference>
<proteinExistence type="predicted"/>
<reference evidence="1 2" key="1">
    <citation type="submission" date="2014-04" db="EMBL/GenBank/DDBJ databases">
        <authorList>
            <consortium name="DOE Joint Genome Institute"/>
            <person name="Kuo A."/>
            <person name="Tarkka M."/>
            <person name="Buscot F."/>
            <person name="Kohler A."/>
            <person name="Nagy L.G."/>
            <person name="Floudas D."/>
            <person name="Copeland A."/>
            <person name="Barry K.W."/>
            <person name="Cichocki N."/>
            <person name="Veneault-Fourrey C."/>
            <person name="LaButti K."/>
            <person name="Lindquist E.A."/>
            <person name="Lipzen A."/>
            <person name="Lundell T."/>
            <person name="Morin E."/>
            <person name="Murat C."/>
            <person name="Sun H."/>
            <person name="Tunlid A."/>
            <person name="Henrissat B."/>
            <person name="Grigoriev I.V."/>
            <person name="Hibbett D.S."/>
            <person name="Martin F."/>
            <person name="Nordberg H.P."/>
            <person name="Cantor M.N."/>
            <person name="Hua S.X."/>
        </authorList>
    </citation>
    <scope>NUCLEOTIDE SEQUENCE [LARGE SCALE GENOMIC DNA]</scope>
    <source>
        <strain evidence="1 2">F 1598</strain>
    </source>
</reference>
<evidence type="ECO:0000313" key="2">
    <source>
        <dbReference type="Proteomes" id="UP000054166"/>
    </source>
</evidence>
<dbReference type="EMBL" id="KN833006">
    <property type="protein sequence ID" value="KIM80009.1"/>
    <property type="molecule type" value="Genomic_DNA"/>
</dbReference>
<gene>
    <name evidence="1" type="ORF">PILCRDRAFT_541955</name>
</gene>
<dbReference type="InParanoid" id="A0A0C3FJJ7"/>
<accession>A0A0C3FJJ7</accession>
<name>A0A0C3FJJ7_PILCF</name>